<dbReference type="CDD" id="cd13117">
    <property type="entry name" value="POLO_box_2"/>
    <property type="match status" value="1"/>
</dbReference>
<keyword evidence="6 11" id="KW-0547">Nucleotide-binding</keyword>
<keyword evidence="8 11" id="KW-0067">ATP-binding</keyword>
<dbReference type="FunFam" id="1.10.510.10:FF:000311">
    <property type="entry name" value="Serine/threonine-protein kinase PLK"/>
    <property type="match status" value="1"/>
</dbReference>
<evidence type="ECO:0000256" key="13">
    <source>
        <dbReference type="SAM" id="MobiDB-lite"/>
    </source>
</evidence>
<evidence type="ECO:0000256" key="3">
    <source>
        <dbReference type="ARBA" id="ARBA00022527"/>
    </source>
</evidence>
<keyword evidence="2" id="KW-0963">Cytoplasm</keyword>
<dbReference type="EC" id="2.7.11.21" evidence="12"/>
<dbReference type="GO" id="GO:0004674">
    <property type="term" value="F:protein serine/threonine kinase activity"/>
    <property type="evidence" value="ECO:0007669"/>
    <property type="project" value="UniProtKB-KW"/>
</dbReference>
<dbReference type="Pfam" id="PF00069">
    <property type="entry name" value="Pkinase"/>
    <property type="match status" value="1"/>
</dbReference>
<dbReference type="STRING" id="37653.A0A0L8GSI9"/>
<comment type="similarity">
    <text evidence="12">Belongs to the protein kinase superfamily. Ser/Thr protein kinase family. CDC5/Polo subfamily.</text>
</comment>
<dbReference type="PANTHER" id="PTHR24345">
    <property type="entry name" value="SERINE/THREONINE-PROTEIN KINASE PLK"/>
    <property type="match status" value="1"/>
</dbReference>
<evidence type="ECO:0000256" key="1">
    <source>
        <dbReference type="ARBA" id="ARBA00004496"/>
    </source>
</evidence>
<dbReference type="SMART" id="SM00220">
    <property type="entry name" value="S_TKc"/>
    <property type="match status" value="1"/>
</dbReference>
<evidence type="ECO:0000256" key="7">
    <source>
        <dbReference type="ARBA" id="ARBA00022777"/>
    </source>
</evidence>
<protein>
    <recommendedName>
        <fullName evidence="12">Serine/threonine-protein kinase PLK</fullName>
        <ecNumber evidence="12">2.7.11.21</ecNumber>
    </recommendedName>
    <alternativeName>
        <fullName evidence="12">Polo-like kinase</fullName>
    </alternativeName>
</protein>
<proteinExistence type="inferred from homology"/>
<dbReference type="InterPro" id="IPR008271">
    <property type="entry name" value="Ser/Thr_kinase_AS"/>
</dbReference>
<dbReference type="Gene3D" id="3.30.1120.30">
    <property type="entry name" value="POLO box domain"/>
    <property type="match status" value="2"/>
</dbReference>
<dbReference type="InterPro" id="IPR033701">
    <property type="entry name" value="POLO_box_1"/>
</dbReference>
<evidence type="ECO:0000256" key="12">
    <source>
        <dbReference type="RuleBase" id="RU361162"/>
    </source>
</evidence>
<feature type="compositionally biased region" description="Gly residues" evidence="13">
    <location>
        <begin position="316"/>
        <end position="326"/>
    </location>
</feature>
<evidence type="ECO:0000259" key="15">
    <source>
        <dbReference type="PROSITE" id="PS50078"/>
    </source>
</evidence>
<dbReference type="InterPro" id="IPR000959">
    <property type="entry name" value="POLO_box_dom"/>
</dbReference>
<dbReference type="PROSITE" id="PS00108">
    <property type="entry name" value="PROTEIN_KINASE_ST"/>
    <property type="match status" value="1"/>
</dbReference>
<accession>A0A0L8GSI9</accession>
<feature type="region of interest" description="Disordered" evidence="13">
    <location>
        <begin position="310"/>
        <end position="331"/>
    </location>
</feature>
<dbReference type="GO" id="GO:0005813">
    <property type="term" value="C:centrosome"/>
    <property type="evidence" value="ECO:0007669"/>
    <property type="project" value="TreeGrafter"/>
</dbReference>
<evidence type="ECO:0000256" key="11">
    <source>
        <dbReference type="PROSITE-ProRule" id="PRU10141"/>
    </source>
</evidence>
<dbReference type="CDD" id="cd14099">
    <property type="entry name" value="STKc_PLK"/>
    <property type="match status" value="1"/>
</dbReference>
<evidence type="ECO:0000256" key="4">
    <source>
        <dbReference type="ARBA" id="ARBA00022679"/>
    </source>
</evidence>
<dbReference type="EMBL" id="KQ420618">
    <property type="protein sequence ID" value="KOF79789.1"/>
    <property type="molecule type" value="Genomic_DNA"/>
</dbReference>
<gene>
    <name evidence="16" type="ORF">OCBIM_22028963mg</name>
</gene>
<dbReference type="InterPro" id="IPR000719">
    <property type="entry name" value="Prot_kinase_dom"/>
</dbReference>
<dbReference type="InterPro" id="IPR011009">
    <property type="entry name" value="Kinase-like_dom_sf"/>
</dbReference>
<dbReference type="InterPro" id="IPR017441">
    <property type="entry name" value="Protein_kinase_ATP_BS"/>
</dbReference>
<dbReference type="GO" id="GO:0005524">
    <property type="term" value="F:ATP binding"/>
    <property type="evidence" value="ECO:0007669"/>
    <property type="project" value="UniProtKB-UniRule"/>
</dbReference>
<dbReference type="Gene3D" id="1.10.510.10">
    <property type="entry name" value="Transferase(Phosphotransferase) domain 1"/>
    <property type="match status" value="1"/>
</dbReference>
<comment type="subcellular location">
    <subcellularLocation>
        <location evidence="1">Cytoplasm</location>
    </subcellularLocation>
</comment>
<evidence type="ECO:0000256" key="2">
    <source>
        <dbReference type="ARBA" id="ARBA00022490"/>
    </source>
</evidence>
<dbReference type="GO" id="GO:0005737">
    <property type="term" value="C:cytoplasm"/>
    <property type="evidence" value="ECO:0007669"/>
    <property type="project" value="UniProtKB-SubCell"/>
</dbReference>
<name>A0A0L8GSI9_OCTBM</name>
<reference evidence="16" key="1">
    <citation type="submission" date="2015-07" db="EMBL/GenBank/DDBJ databases">
        <title>MeaNS - Measles Nucleotide Surveillance Program.</title>
        <authorList>
            <person name="Tran T."/>
            <person name="Druce J."/>
        </authorList>
    </citation>
    <scope>NUCLEOTIDE SEQUENCE</scope>
    <source>
        <strain evidence="16">UCB-OBI-ISO-001</strain>
        <tissue evidence="16">Gonad</tissue>
    </source>
</reference>
<dbReference type="CDD" id="cd13118">
    <property type="entry name" value="POLO_box_1"/>
    <property type="match status" value="1"/>
</dbReference>
<dbReference type="GO" id="GO:0000922">
    <property type="term" value="C:spindle pole"/>
    <property type="evidence" value="ECO:0007669"/>
    <property type="project" value="TreeGrafter"/>
</dbReference>
<dbReference type="InterPro" id="IPR036947">
    <property type="entry name" value="POLO_box_dom_sf"/>
</dbReference>
<sequence length="583" mass="67249">MASKSAVTQKEIPNVIRHAAIGKSYNRGKFLGKGGFAKCYEVSEVGKPHEVFACKIVPKAILLKSQQREKMFQEISIHRSLSHKNVVRFVNFFEDDHFIYIILELCRCRSLMEMHKRRRAITEPETQFFVKQIVEACQYLHANKVIHRDLKLGNLFLSDDLDVKIGDFGLATVLDFEGQRKKTLCGTPNYIAPEVLSKKGHSFEVDVWSLGCIVYTLLVGKPPFETSSLKDTYSKIKKNDYDIPGHVSPKARNLIQKLLEAEPHNRPSMDQIMAFEFFKEPIPKRLPTSCLSIKPRLDINRITRPVYENPTETGVRSGGVVTGGGSNEKENVGIKNEQPQVRQNQDESSGVHLNLLSKMLGVVINLKNNDREFLEEEFEDPAAIPLYWISKWVDYSDKYGIGYMLCDNSFGVLFNDSTRLIIMANEEYMEYIDRNNVESYFSMTDYPEEHKKKVILLKYFRSYMSEHLLKAGAGIRSHDTDKYSRLPFLKSWFRTKSAINLYLSNGTVQINFFEDHTKIILCPVMGAVTYIDEKRNCKTYRFLTLKENGITKDLFERLYYAKTIVDRFISRNLPLRPKSKNVK</sequence>
<feature type="domain" description="POLO box" evidence="15">
    <location>
        <begin position="388"/>
        <end position="466"/>
    </location>
</feature>
<dbReference type="AlphaFoldDB" id="A0A0L8GSI9"/>
<keyword evidence="5" id="KW-0677">Repeat</keyword>
<feature type="binding site" evidence="11">
    <location>
        <position position="55"/>
    </location>
    <ligand>
        <name>ATP</name>
        <dbReference type="ChEBI" id="CHEBI:30616"/>
    </ligand>
</feature>
<evidence type="ECO:0000256" key="5">
    <source>
        <dbReference type="ARBA" id="ARBA00022737"/>
    </source>
</evidence>
<dbReference type="PROSITE" id="PS50011">
    <property type="entry name" value="PROTEIN_KINASE_DOM"/>
    <property type="match status" value="1"/>
</dbReference>
<comment type="catalytic activity">
    <reaction evidence="10">
        <text>L-seryl-[protein] + ATP = O-phospho-L-seryl-[protein] + ADP + H(+)</text>
        <dbReference type="Rhea" id="RHEA:17989"/>
        <dbReference type="Rhea" id="RHEA-COMP:9863"/>
        <dbReference type="Rhea" id="RHEA-COMP:11604"/>
        <dbReference type="ChEBI" id="CHEBI:15378"/>
        <dbReference type="ChEBI" id="CHEBI:29999"/>
        <dbReference type="ChEBI" id="CHEBI:30616"/>
        <dbReference type="ChEBI" id="CHEBI:83421"/>
        <dbReference type="ChEBI" id="CHEBI:456216"/>
        <dbReference type="EC" id="2.7.11.21"/>
    </reaction>
</comment>
<dbReference type="SUPFAM" id="SSF56112">
    <property type="entry name" value="Protein kinase-like (PK-like)"/>
    <property type="match status" value="1"/>
</dbReference>
<keyword evidence="3 12" id="KW-0723">Serine/threonine-protein kinase</keyword>
<evidence type="ECO:0000256" key="9">
    <source>
        <dbReference type="ARBA" id="ARBA00047802"/>
    </source>
</evidence>
<evidence type="ECO:0000256" key="6">
    <source>
        <dbReference type="ARBA" id="ARBA00022741"/>
    </source>
</evidence>
<dbReference type="GO" id="GO:0000776">
    <property type="term" value="C:kinetochore"/>
    <property type="evidence" value="ECO:0007669"/>
    <property type="project" value="TreeGrafter"/>
</dbReference>
<evidence type="ECO:0000259" key="14">
    <source>
        <dbReference type="PROSITE" id="PS50011"/>
    </source>
</evidence>
<dbReference type="GO" id="GO:0106310">
    <property type="term" value="F:protein serine kinase activity"/>
    <property type="evidence" value="ECO:0007669"/>
    <property type="project" value="RHEA"/>
</dbReference>
<keyword evidence="4 12" id="KW-0808">Transferase</keyword>
<dbReference type="GO" id="GO:0007052">
    <property type="term" value="P:mitotic spindle organization"/>
    <property type="evidence" value="ECO:0007669"/>
    <property type="project" value="TreeGrafter"/>
</dbReference>
<dbReference type="InterPro" id="IPR033695">
    <property type="entry name" value="POLO_box_2"/>
</dbReference>
<dbReference type="FunFam" id="3.30.1120.30:FF:000001">
    <property type="entry name" value="Serine/threonine-protein kinase PLK"/>
    <property type="match status" value="1"/>
</dbReference>
<dbReference type="OrthoDB" id="408964at2759"/>
<evidence type="ECO:0000256" key="10">
    <source>
        <dbReference type="ARBA" id="ARBA00048347"/>
    </source>
</evidence>
<evidence type="ECO:0000313" key="16">
    <source>
        <dbReference type="EMBL" id="KOF79789.1"/>
    </source>
</evidence>
<dbReference type="PANTHER" id="PTHR24345:SF93">
    <property type="entry name" value="SERINE_THREONINE-PROTEIN KINASE PLK1"/>
    <property type="match status" value="1"/>
</dbReference>
<dbReference type="FunFam" id="3.30.200.20:FF:000284">
    <property type="entry name" value="Serine/threonine-protein kinase PLK"/>
    <property type="match status" value="1"/>
</dbReference>
<evidence type="ECO:0000256" key="8">
    <source>
        <dbReference type="ARBA" id="ARBA00022840"/>
    </source>
</evidence>
<keyword evidence="7 12" id="KW-0418">Kinase</keyword>
<feature type="domain" description="Protein kinase" evidence="14">
    <location>
        <begin position="25"/>
        <end position="278"/>
    </location>
</feature>
<dbReference type="SUPFAM" id="SSF82615">
    <property type="entry name" value="Polo-box domain"/>
    <property type="match status" value="2"/>
</dbReference>
<feature type="domain" description="POLO box" evidence="15">
    <location>
        <begin position="488"/>
        <end position="570"/>
    </location>
</feature>
<dbReference type="GO" id="GO:0005634">
    <property type="term" value="C:nucleus"/>
    <property type="evidence" value="ECO:0007669"/>
    <property type="project" value="TreeGrafter"/>
</dbReference>
<organism evidence="16">
    <name type="scientific">Octopus bimaculoides</name>
    <name type="common">California two-spotted octopus</name>
    <dbReference type="NCBI Taxonomy" id="37653"/>
    <lineage>
        <taxon>Eukaryota</taxon>
        <taxon>Metazoa</taxon>
        <taxon>Spiralia</taxon>
        <taxon>Lophotrochozoa</taxon>
        <taxon>Mollusca</taxon>
        <taxon>Cephalopoda</taxon>
        <taxon>Coleoidea</taxon>
        <taxon>Octopodiformes</taxon>
        <taxon>Octopoda</taxon>
        <taxon>Incirrata</taxon>
        <taxon>Octopodidae</taxon>
        <taxon>Octopus</taxon>
    </lineage>
</organism>
<dbReference type="Gene3D" id="3.30.200.20">
    <property type="entry name" value="Phosphorylase Kinase, domain 1"/>
    <property type="match status" value="1"/>
</dbReference>
<comment type="catalytic activity">
    <reaction evidence="9 12">
        <text>L-threonyl-[protein] + ATP = O-phospho-L-threonyl-[protein] + ADP + H(+)</text>
        <dbReference type="Rhea" id="RHEA:46608"/>
        <dbReference type="Rhea" id="RHEA-COMP:11060"/>
        <dbReference type="Rhea" id="RHEA-COMP:11605"/>
        <dbReference type="ChEBI" id="CHEBI:15378"/>
        <dbReference type="ChEBI" id="CHEBI:30013"/>
        <dbReference type="ChEBI" id="CHEBI:30616"/>
        <dbReference type="ChEBI" id="CHEBI:61977"/>
        <dbReference type="ChEBI" id="CHEBI:456216"/>
        <dbReference type="EC" id="2.7.11.21"/>
    </reaction>
</comment>
<dbReference type="PROSITE" id="PS00107">
    <property type="entry name" value="PROTEIN_KINASE_ATP"/>
    <property type="match status" value="1"/>
</dbReference>
<dbReference type="Pfam" id="PF00659">
    <property type="entry name" value="POLO_box"/>
    <property type="match status" value="2"/>
</dbReference>
<dbReference type="PROSITE" id="PS50078">
    <property type="entry name" value="POLO_BOX"/>
    <property type="match status" value="2"/>
</dbReference>